<comment type="subcellular location">
    <subcellularLocation>
        <location evidence="1">Nucleus</location>
    </subcellularLocation>
</comment>
<dbReference type="EMBL" id="BSXW01000010">
    <property type="protein sequence ID" value="GMF09442.1"/>
    <property type="molecule type" value="Genomic_DNA"/>
</dbReference>
<dbReference type="Proteomes" id="UP001165083">
    <property type="component" value="Unassembled WGS sequence"/>
</dbReference>
<dbReference type="InterPro" id="IPR013633">
    <property type="entry name" value="NRDE-2"/>
</dbReference>
<organism evidence="6 7">
    <name type="scientific">Phytophthora lilii</name>
    <dbReference type="NCBI Taxonomy" id="2077276"/>
    <lineage>
        <taxon>Eukaryota</taxon>
        <taxon>Sar</taxon>
        <taxon>Stramenopiles</taxon>
        <taxon>Oomycota</taxon>
        <taxon>Peronosporomycetes</taxon>
        <taxon>Peronosporales</taxon>
        <taxon>Peronosporaceae</taxon>
        <taxon>Phytophthora</taxon>
    </lineage>
</organism>
<keyword evidence="7" id="KW-1185">Reference proteome</keyword>
<keyword evidence="4" id="KW-0175">Coiled coil</keyword>
<sequence length="1602" mass="182353">MFAAGRKAADVEAAAGGDANERTVDGEFCASAGAAEHMAEFEGESSVVTQLAKDITLRKEEETDGGNNIFHFDREGDRDNRFFGLTYAHEMPRYELATRRNLYSGAWISHARPKYVNDKASEKQEDNSSDRYFSQHARKMERDGRQKRLYLAYSEKRLSRAAANNAEGQSDEAAPISAGVNRPHEMDFIPLDPVVDVKELTGNSIDGEHGHIPTSSDDRTGVLLTDGQSVEQYLVNRSKRLNAAVAANPHDVGAWLDLIAFQEQTMRLHKTTKRMSSSMKASVRDKQEAILARALINNPHSRELHRVKLNMSLQSQASGENANVDSYQRQIKDLLSEDFTNGDLWLKLLQSRQQHFGSFSMQSVRDLYARILTVLRSEVENAVKEAQSMTKVSIPMPGLSARPEVDSLTTRVEKVSKLLLDFHFRMCIFEKKAGYTERSIAQLQALLDFTMNDQFKNVDSNNNVTHLDMLRKFESRWNEKNKVGFGDELWGSCELSMDKLEMEPPQLPYQDFEEYVKKNCVTTLDQINPAEVIRTEEHKRSLLSASARYQRRSTMKSGVKSSDRIERNGDFGRSTDSDPSGDSDSDADAGRGGKLIYSNLHGYRIAIDDANDTGEYERILSELRGSESARSRQLQLLEKEKVKHAALQAAKSQAEDQRARYTAIEANDRFVAWLVREEMLSQLQWAPLRSNNPHHQNLIEEQPDRATLTEELQPFLFSVPKSLQWRLIDELLQINGVTLCGDSSKEGRLTDCMAMYADDTVDCEIFVAPILSALTCQPGHSTKHKLFLDPCERKMLLKSKLLDDIIVVHSVLRDPTKVAFVRRVFAQGLEVFHDDDIGQKLKCLWIGFEAEVARSINDNEEILAYARCLSQHLAKKATASDTDYEVLFAYAKLELKVGNERQVGRICEKTLTSLGLPVPNDVTATRNFHRFVFLRARLEVWPMQLAQNKSKLTLTLDQKRFRVLRCLYTLWYVWQVDGDQAQTLDVITKRHPKQTYSYLQEKLTSNWSTKANLLSRYRAELDSAIRYCAEATSGECHNHVSSKTSYHRPQCWAGYCLHNLALVVYAYEGFEAACNEYRQALTNAKHQTCSKVTWMWFCFLEFMQQHQASGMFPTVTPRAWRTSVSEAVDKFPNNVLFLRLFVDSETGNTISQVLRSHFFRVEKRWRRHFDSPKLVEWLFALLCELCRVERAAAVKESSDIPNANTTAVISCRPTCCLYHRWGMNEAAVNRIRLTFERMVNHIRTKGTALCWRLYMNFEVALGKVDAAKKVLYRGIASCAWSKSLYMDGLRLLRPYLSETECQELLELMEAKELSIRADYDFLTYAFCFLGMDNLGLFAEHPAVTNGSGWTITDILNQTLPEHRTLSEAKLLLEPLLADHKHKRCRNYRVGVQLKGSVVAESQVDIPRKHHVGALPSIQKLSIPTTCSGFRGHALSVWEDKYRMRCLEVEDVLFLIAHPHVATTLESASFLRRAQLTFDQIMELEMTLAMLRQQKGWNNVKPLLENAQASAPLCIKLARNAWAHGRAFKSLQSRKIVLPEVTVCKGIPPRFTKLGLTKPANVSQLYTLPHNHEKSLSLKEHVTTRRSAGSAYEFNVHTLLMLT</sequence>
<dbReference type="PANTHER" id="PTHR13471">
    <property type="entry name" value="TETRATRICOPEPTIDE-LIKE HELICAL"/>
    <property type="match status" value="1"/>
</dbReference>
<evidence type="ECO:0000256" key="3">
    <source>
        <dbReference type="ARBA" id="ARBA00023242"/>
    </source>
</evidence>
<name>A0A9W6TA87_9STRA</name>
<gene>
    <name evidence="6" type="ORF">Plil01_000034300</name>
</gene>
<dbReference type="PANTHER" id="PTHR13471:SF0">
    <property type="entry name" value="NUCLEAR EXOSOME REGULATOR NRDE2"/>
    <property type="match status" value="1"/>
</dbReference>
<feature type="compositionally biased region" description="Basic and acidic residues" evidence="5">
    <location>
        <begin position="118"/>
        <end position="129"/>
    </location>
</feature>
<proteinExistence type="inferred from homology"/>
<evidence type="ECO:0000256" key="4">
    <source>
        <dbReference type="SAM" id="Coils"/>
    </source>
</evidence>
<dbReference type="OrthoDB" id="297219at2759"/>
<feature type="region of interest" description="Disordered" evidence="5">
    <location>
        <begin position="118"/>
        <end position="145"/>
    </location>
</feature>
<accession>A0A9W6TA87</accession>
<protein>
    <submittedName>
        <fullName evidence="6">Unnamed protein product</fullName>
    </submittedName>
</protein>
<comment type="caution">
    <text evidence="6">The sequence shown here is derived from an EMBL/GenBank/DDBJ whole genome shotgun (WGS) entry which is preliminary data.</text>
</comment>
<evidence type="ECO:0000256" key="2">
    <source>
        <dbReference type="ARBA" id="ARBA00009265"/>
    </source>
</evidence>
<feature type="region of interest" description="Disordered" evidence="5">
    <location>
        <begin position="544"/>
        <end position="590"/>
    </location>
</feature>
<comment type="similarity">
    <text evidence="2">Belongs to the NRDE2 family.</text>
</comment>
<evidence type="ECO:0000313" key="6">
    <source>
        <dbReference type="EMBL" id="GMF09442.1"/>
    </source>
</evidence>
<feature type="compositionally biased region" description="Basic and acidic residues" evidence="5">
    <location>
        <begin position="561"/>
        <end position="576"/>
    </location>
</feature>
<dbReference type="GO" id="GO:1902369">
    <property type="term" value="P:negative regulation of RNA catabolic process"/>
    <property type="evidence" value="ECO:0007669"/>
    <property type="project" value="TreeGrafter"/>
</dbReference>
<dbReference type="Pfam" id="PF08424">
    <property type="entry name" value="NRDE-2"/>
    <property type="match status" value="1"/>
</dbReference>
<keyword evidence="3" id="KW-0539">Nucleus</keyword>
<evidence type="ECO:0000256" key="1">
    <source>
        <dbReference type="ARBA" id="ARBA00004123"/>
    </source>
</evidence>
<evidence type="ECO:0000256" key="5">
    <source>
        <dbReference type="SAM" id="MobiDB-lite"/>
    </source>
</evidence>
<reference evidence="6" key="1">
    <citation type="submission" date="2023-04" db="EMBL/GenBank/DDBJ databases">
        <title>Phytophthora lilii NBRC 32176.</title>
        <authorList>
            <person name="Ichikawa N."/>
            <person name="Sato H."/>
            <person name="Tonouchi N."/>
        </authorList>
    </citation>
    <scope>NUCLEOTIDE SEQUENCE</scope>
    <source>
        <strain evidence="6">NBRC 32176</strain>
    </source>
</reference>
<dbReference type="GO" id="GO:0071013">
    <property type="term" value="C:catalytic step 2 spliceosome"/>
    <property type="evidence" value="ECO:0007669"/>
    <property type="project" value="TreeGrafter"/>
</dbReference>
<evidence type="ECO:0000313" key="7">
    <source>
        <dbReference type="Proteomes" id="UP001165083"/>
    </source>
</evidence>
<feature type="coiled-coil region" evidence="4">
    <location>
        <begin position="637"/>
        <end position="667"/>
    </location>
</feature>
<dbReference type="GO" id="GO:0031048">
    <property type="term" value="P:regulatory ncRNA-mediated heterochromatin formation"/>
    <property type="evidence" value="ECO:0007669"/>
    <property type="project" value="TreeGrafter"/>
</dbReference>